<accession>A0AAE3FQM3</accession>
<sequence length="77" mass="9130">MTDSDLRDQLDEKHERNRELRLDAIRRWVEFIEEQPPEVWGPQQNRLIESQLQSARESGLDAEHYRRVKEAGNDGGE</sequence>
<protein>
    <submittedName>
        <fullName evidence="2">Uncharacterized protein</fullName>
    </submittedName>
</protein>
<keyword evidence="3" id="KW-1185">Reference proteome</keyword>
<dbReference type="AlphaFoldDB" id="A0AAE3FQM3"/>
<dbReference type="Pfam" id="PF26477">
    <property type="entry name" value="DUF8150"/>
    <property type="match status" value="1"/>
</dbReference>
<evidence type="ECO:0000256" key="1">
    <source>
        <dbReference type="SAM" id="MobiDB-lite"/>
    </source>
</evidence>
<dbReference type="EMBL" id="JAKRVY010000003">
    <property type="protein sequence ID" value="MCL9813474.1"/>
    <property type="molecule type" value="Genomic_DNA"/>
</dbReference>
<dbReference type="InterPro" id="IPR058463">
    <property type="entry name" value="DUF8150"/>
</dbReference>
<dbReference type="Proteomes" id="UP001202674">
    <property type="component" value="Unassembled WGS sequence"/>
</dbReference>
<reference evidence="2 3" key="1">
    <citation type="journal article" date="2022" name="Syst. Appl. Microbiol.">
        <title>Natronocalculus amylovorans gen. nov., sp. nov., and Natranaeroarchaeum aerophilus sp. nov., dominant culturable amylolytic natronoarchaea from hypersaline soda lakes in southwestern Siberia.</title>
        <authorList>
            <person name="Sorokin D.Y."/>
            <person name="Elcheninov A.G."/>
            <person name="Khizhniak T.V."/>
            <person name="Koenen M."/>
            <person name="Bale N.J."/>
            <person name="Damste J.S.S."/>
            <person name="Kublanov I.V."/>
        </authorList>
    </citation>
    <scope>NUCLEOTIDE SEQUENCE [LARGE SCALE GENOMIC DNA]</scope>
    <source>
        <strain evidence="2 3">AArc-St1-1</strain>
    </source>
</reference>
<dbReference type="RefSeq" id="WP_250595936.1">
    <property type="nucleotide sequence ID" value="NZ_JAKRVY010000003.1"/>
</dbReference>
<name>A0AAE3FQM3_9EURY</name>
<gene>
    <name evidence="2" type="ORF">AArcSt11_07370</name>
</gene>
<comment type="caution">
    <text evidence="2">The sequence shown here is derived from an EMBL/GenBank/DDBJ whole genome shotgun (WGS) entry which is preliminary data.</text>
</comment>
<evidence type="ECO:0000313" key="3">
    <source>
        <dbReference type="Proteomes" id="UP001202674"/>
    </source>
</evidence>
<organism evidence="2 3">
    <name type="scientific">Natranaeroarchaeum aerophilus</name>
    <dbReference type="NCBI Taxonomy" id="2917711"/>
    <lineage>
        <taxon>Archaea</taxon>
        <taxon>Methanobacteriati</taxon>
        <taxon>Methanobacteriota</taxon>
        <taxon>Stenosarchaea group</taxon>
        <taxon>Halobacteria</taxon>
        <taxon>Halobacteriales</taxon>
        <taxon>Natronoarchaeaceae</taxon>
        <taxon>Natranaeroarchaeum</taxon>
    </lineage>
</organism>
<feature type="region of interest" description="Disordered" evidence="1">
    <location>
        <begin position="53"/>
        <end position="77"/>
    </location>
</feature>
<evidence type="ECO:0000313" key="2">
    <source>
        <dbReference type="EMBL" id="MCL9813474.1"/>
    </source>
</evidence>
<feature type="compositionally biased region" description="Basic and acidic residues" evidence="1">
    <location>
        <begin position="58"/>
        <end position="77"/>
    </location>
</feature>
<proteinExistence type="predicted"/>